<keyword evidence="1" id="KW-0472">Membrane</keyword>
<sequence>MLCARIIKYGERTWSLRSSSIEEFKASMMTQPDPSPNYPKFMQEYALKQYEGFSVTVEKIDEVPPLLIFLYMHMQTSCYLQLMNGYEALWQGITDTFKARMDSLVHQSRTGVVLVLFSLDDHKHCSNIDLIIKYLLAGAAIPLEFNALSFYLKDKPMCGGAILKLLYLNGVLEKHHYTKYREVSYELRKRIFKHLKSKSEDASNVAITTTAHIRNFISYQGSRVLEYFGRSELEWSVKVDFVQSILIWHIATYLCYKEDCDLCYDQHCAKPSGQSWAKVELSMDTVVGSLIYIKARRVTELFPPSFRKLFRSWELHAMVLVSLTLQIILIVFGDCRKRSNRVWTRIVLWTAYLMADWVATVALGVILDNLVEAVEGIGQGGRLDPDVELTAFWAPFLLLHLGGPDTVTAYSLEDNELWLRHLLGLGVETGVALYITILAWTGSRLSFLSLLMLCAGIIKYGERTWSLREASNEVFRASMVTQPDPGPNYAKFMQEYGLKQYEGFEVKKEEITDGQVAASRTSDQDQNNPYQDELEQLIAYDLLQAFKRLFVDLVLGVDDRERSRSSFLAIETDKDKAYRLIEMELGFAYDMLYTKAPLIHSKRGWILRSISVSCSCAVLVFFSLADHKKCSNSDLIITYLLSGAAILLEVLAVLLLISSDWTVLWLGQHLDEQKPNSCLKLPKPSRWSKSMLQFDALSFYLKDKHIFCGEMLKHLCFYKVLEKHYYTKHRDVCSDLKELIFDHLKTKAKRAPDVATTTTHIRDIISCRGSQVLEEYRHTDVKWSVEVNFDQSILIWHIATYLCYSEDHPRTPEDSETSNKKKYRKLSKRLSQYMLYLLLMRPSMLPVGIGMIRFQDTEAEFVKLFEGSEFSSSVAKSQRNIFSWVMGCYPNATRNSKADKRSEACKRLRKVNTEIDPVKVKGDRSRSVLFEGCRLASQLQQGPLKCNKEKKWEMISNVWVEMLAYAASQCRGNYHAQQLRRGGELLTHVWLLMAHFGLTEQFQVSKGHAGVEFV</sequence>
<feature type="transmembrane region" description="Helical" evidence="1">
    <location>
        <begin position="315"/>
        <end position="334"/>
    </location>
</feature>
<accession>A0A978W517</accession>
<keyword evidence="1" id="KW-0812">Transmembrane</keyword>
<name>A0A978W517_ZIZJJ</name>
<organism evidence="3 4">
    <name type="scientific">Ziziphus jujuba var. spinosa</name>
    <dbReference type="NCBI Taxonomy" id="714518"/>
    <lineage>
        <taxon>Eukaryota</taxon>
        <taxon>Viridiplantae</taxon>
        <taxon>Streptophyta</taxon>
        <taxon>Embryophyta</taxon>
        <taxon>Tracheophyta</taxon>
        <taxon>Spermatophyta</taxon>
        <taxon>Magnoliopsida</taxon>
        <taxon>eudicotyledons</taxon>
        <taxon>Gunneridae</taxon>
        <taxon>Pentapetalae</taxon>
        <taxon>rosids</taxon>
        <taxon>fabids</taxon>
        <taxon>Rosales</taxon>
        <taxon>Rhamnaceae</taxon>
        <taxon>Paliureae</taxon>
        <taxon>Ziziphus</taxon>
    </lineage>
</organism>
<dbReference type="Pfam" id="PF04578">
    <property type="entry name" value="DUF594"/>
    <property type="match status" value="1"/>
</dbReference>
<reference evidence="3" key="1">
    <citation type="journal article" date="2021" name="Front. Plant Sci.">
        <title>Chromosome-Scale Genome Assembly for Chinese Sour Jujube and Insights Into Its Genome Evolution and Domestication Signature.</title>
        <authorList>
            <person name="Shen L.-Y."/>
            <person name="Luo H."/>
            <person name="Wang X.-L."/>
            <person name="Wang X.-M."/>
            <person name="Qiu X.-J."/>
            <person name="Liu H."/>
            <person name="Zhou S.-S."/>
            <person name="Jia K.-H."/>
            <person name="Nie S."/>
            <person name="Bao Y.-T."/>
            <person name="Zhang R.-G."/>
            <person name="Yun Q.-Z."/>
            <person name="Chai Y.-H."/>
            <person name="Lu J.-Y."/>
            <person name="Li Y."/>
            <person name="Zhao S.-W."/>
            <person name="Mao J.-F."/>
            <person name="Jia S.-G."/>
            <person name="Mao Y.-M."/>
        </authorList>
    </citation>
    <scope>NUCLEOTIDE SEQUENCE</scope>
    <source>
        <strain evidence="3">AT0</strain>
        <tissue evidence="3">Leaf</tissue>
    </source>
</reference>
<feature type="transmembrane region" description="Helical" evidence="1">
    <location>
        <begin position="636"/>
        <end position="657"/>
    </location>
</feature>
<feature type="transmembrane region" description="Helical" evidence="1">
    <location>
        <begin position="346"/>
        <end position="367"/>
    </location>
</feature>
<dbReference type="Proteomes" id="UP000813462">
    <property type="component" value="Unassembled WGS sequence"/>
</dbReference>
<proteinExistence type="predicted"/>
<dbReference type="InterPro" id="IPR025315">
    <property type="entry name" value="DUF4220"/>
</dbReference>
<keyword evidence="1" id="KW-1133">Transmembrane helix</keyword>
<evidence type="ECO:0000313" key="3">
    <source>
        <dbReference type="EMBL" id="KAH7547051.1"/>
    </source>
</evidence>
<dbReference type="PANTHER" id="PTHR31325">
    <property type="entry name" value="OS01G0798800 PROTEIN-RELATED"/>
    <property type="match status" value="1"/>
</dbReference>
<feature type="transmembrane region" description="Helical" evidence="1">
    <location>
        <begin position="833"/>
        <end position="854"/>
    </location>
</feature>
<evidence type="ECO:0000313" key="4">
    <source>
        <dbReference type="Proteomes" id="UP000813462"/>
    </source>
</evidence>
<feature type="transmembrane region" description="Helical" evidence="1">
    <location>
        <begin position="431"/>
        <end position="458"/>
    </location>
</feature>
<dbReference type="Pfam" id="PF13968">
    <property type="entry name" value="DUF4220"/>
    <property type="match status" value="2"/>
</dbReference>
<comment type="caution">
    <text evidence="3">The sequence shown here is derived from an EMBL/GenBank/DDBJ whole genome shotgun (WGS) entry which is preliminary data.</text>
</comment>
<dbReference type="InterPro" id="IPR007658">
    <property type="entry name" value="DUF594"/>
</dbReference>
<gene>
    <name evidence="3" type="ORF">FEM48_Zijuj01G0266100</name>
</gene>
<dbReference type="EMBL" id="JAEACU010000001">
    <property type="protein sequence ID" value="KAH7547051.1"/>
    <property type="molecule type" value="Genomic_DNA"/>
</dbReference>
<protein>
    <recommendedName>
        <fullName evidence="2">DUF4220 domain-containing protein</fullName>
    </recommendedName>
</protein>
<feature type="transmembrane region" description="Helical" evidence="1">
    <location>
        <begin position="605"/>
        <end position="624"/>
    </location>
</feature>
<dbReference type="AlphaFoldDB" id="A0A978W517"/>
<evidence type="ECO:0000256" key="1">
    <source>
        <dbReference type="SAM" id="Phobius"/>
    </source>
</evidence>
<feature type="domain" description="DUF4220" evidence="2">
    <location>
        <begin position="1"/>
        <end position="63"/>
    </location>
</feature>
<evidence type="ECO:0000259" key="2">
    <source>
        <dbReference type="Pfam" id="PF13968"/>
    </source>
</evidence>
<feature type="domain" description="DUF4220" evidence="2">
    <location>
        <begin position="349"/>
        <end position="698"/>
    </location>
</feature>